<keyword evidence="8" id="KW-0732">Signal</keyword>
<dbReference type="Pfam" id="PF05834">
    <property type="entry name" value="Lycopene_cycl"/>
    <property type="match status" value="1"/>
</dbReference>
<dbReference type="GO" id="GO:0016860">
    <property type="term" value="F:intramolecular oxidoreductase activity"/>
    <property type="evidence" value="ECO:0007669"/>
    <property type="project" value="UniProtKB-ARBA"/>
</dbReference>
<evidence type="ECO:0000256" key="3">
    <source>
        <dbReference type="ARBA" id="ARBA00012242"/>
    </source>
</evidence>
<keyword evidence="4" id="KW-0125">Carotenoid biosynthesis</keyword>
<dbReference type="InterPro" id="IPR010108">
    <property type="entry name" value="Lycopene_cyclase_b/e"/>
</dbReference>
<dbReference type="SUPFAM" id="SSF51905">
    <property type="entry name" value="FAD/NAD(P)-binding domain"/>
    <property type="match status" value="1"/>
</dbReference>
<dbReference type="Gene3D" id="3.50.50.60">
    <property type="entry name" value="FAD/NAD(P)-binding domain"/>
    <property type="match status" value="1"/>
</dbReference>
<keyword evidence="5" id="KW-0520">NAD</keyword>
<reference evidence="9" key="1">
    <citation type="submission" date="2021-01" db="EMBL/GenBank/DDBJ databases">
        <authorList>
            <person name="Corre E."/>
            <person name="Pelletier E."/>
            <person name="Niang G."/>
            <person name="Scheremetjew M."/>
            <person name="Finn R."/>
            <person name="Kale V."/>
            <person name="Holt S."/>
            <person name="Cochrane G."/>
            <person name="Meng A."/>
            <person name="Brown T."/>
            <person name="Cohen L."/>
        </authorList>
    </citation>
    <scope>NUCLEOTIDE SEQUENCE</scope>
    <source>
        <strain evidence="9">Pop2</strain>
    </source>
</reference>
<dbReference type="InterPro" id="IPR036188">
    <property type="entry name" value="FAD/NAD-bd_sf"/>
</dbReference>
<dbReference type="EC" id="5.5.1.19" evidence="3"/>
<evidence type="ECO:0000256" key="4">
    <source>
        <dbReference type="ARBA" id="ARBA00022746"/>
    </source>
</evidence>
<dbReference type="GO" id="GO:0016117">
    <property type="term" value="P:carotenoid biosynthetic process"/>
    <property type="evidence" value="ECO:0007669"/>
    <property type="project" value="UniProtKB-KW"/>
</dbReference>
<evidence type="ECO:0000313" key="9">
    <source>
        <dbReference type="EMBL" id="CAD9342222.1"/>
    </source>
</evidence>
<dbReference type="NCBIfam" id="TIGR01790">
    <property type="entry name" value="carotene-cycl"/>
    <property type="match status" value="1"/>
</dbReference>
<protein>
    <recommendedName>
        <fullName evidence="3">lycopene beta-cyclase</fullName>
        <ecNumber evidence="3">5.5.1.19</ecNumber>
    </recommendedName>
</protein>
<feature type="signal peptide" evidence="8">
    <location>
        <begin position="1"/>
        <end position="23"/>
    </location>
</feature>
<feature type="region of interest" description="Disordered" evidence="7">
    <location>
        <begin position="44"/>
        <end position="69"/>
    </location>
</feature>
<evidence type="ECO:0000256" key="2">
    <source>
        <dbReference type="ARBA" id="ARBA00006599"/>
    </source>
</evidence>
<evidence type="ECO:0000256" key="8">
    <source>
        <dbReference type="SAM" id="SignalP"/>
    </source>
</evidence>
<evidence type="ECO:0000256" key="5">
    <source>
        <dbReference type="ARBA" id="ARBA00023027"/>
    </source>
</evidence>
<name>A0A7S1ZKW8_9STRA</name>
<feature type="chain" id="PRO_5031094032" description="lycopene beta-cyclase" evidence="8">
    <location>
        <begin position="24"/>
        <end position="627"/>
    </location>
</feature>
<comment type="pathway">
    <text evidence="6">Carotenoid biosynthesis; beta-zeacarotene biosynthesis.</text>
</comment>
<dbReference type="GO" id="GO:0016705">
    <property type="term" value="F:oxidoreductase activity, acting on paired donors, with incorporation or reduction of molecular oxygen"/>
    <property type="evidence" value="ECO:0007669"/>
    <property type="project" value="InterPro"/>
</dbReference>
<evidence type="ECO:0000256" key="6">
    <source>
        <dbReference type="ARBA" id="ARBA00037906"/>
    </source>
</evidence>
<dbReference type="AlphaFoldDB" id="A0A7S1ZKW8"/>
<sequence>MKIAPSTIVAVATASFAITSSSAFIIPQQKTVINQNKAYTTTSRHVSSESSSISTSPLGALNGGKRRKQYPTTSLSATVLSEGKGGVTYNEKCDVLILGSGPAARAIASLLSAPGSDKLDVIMADSNFDKEWPPNYGVWEDEWQSIVDLYKSFGRAIGEECIDRRWGVTDCFFGGSFDIPVDNRFRLDRPYYRIEKNKLRDAVTHVDEEDGYRLIRANHVSRATSINLYSPSGTLTHDEDGSTILLQAKDGTETTVRSKLIVDCTGHETKLVLKDDRVKSDPPGFQIAYGALVEVDESDSPDLTKIGPYDKEAMTLFDYRTDHFPEDSAQLRNAEKAPTFMYAMPLKNNKIFFEETSLVARPAVSFQECKDRCFTRLEHLGIKVTSIEEEEFCYIPMGGPLPAKDQRIVGFGGAAAMVHPSTGYHLCRAMMGAGDVAKTIRSGLNDNAKGKKGVNLDKVAGDAYHAIWSPANIRQRDFAVFGGEFLMKQNVEGLRGFFDGFFRLPLEMWAGFLAGWPGLPNNKSHETWSARIGFGLLFVSKLPLQVAVDMFTSIVAYSVTNFPSLPRSVTPFLPDPEDYIHVERPELMGDVAAKSEAMRMIAESKVTKDVPVAFLNEEEEEKAPVEA</sequence>
<evidence type="ECO:0000256" key="7">
    <source>
        <dbReference type="SAM" id="MobiDB-lite"/>
    </source>
</evidence>
<dbReference type="PANTHER" id="PTHR39757:SF5">
    <property type="entry name" value="OS02G0190600 PROTEIN"/>
    <property type="match status" value="1"/>
</dbReference>
<gene>
    <name evidence="9" type="ORF">DBRI1063_LOCUS17208</name>
</gene>
<evidence type="ECO:0000256" key="1">
    <source>
        <dbReference type="ARBA" id="ARBA00005089"/>
    </source>
</evidence>
<organism evidence="9">
    <name type="scientific">Ditylum brightwellii</name>
    <dbReference type="NCBI Taxonomy" id="49249"/>
    <lineage>
        <taxon>Eukaryota</taxon>
        <taxon>Sar</taxon>
        <taxon>Stramenopiles</taxon>
        <taxon>Ochrophyta</taxon>
        <taxon>Bacillariophyta</taxon>
        <taxon>Mediophyceae</taxon>
        <taxon>Lithodesmiophycidae</taxon>
        <taxon>Lithodesmiales</taxon>
        <taxon>Lithodesmiaceae</taxon>
        <taxon>Ditylum</taxon>
    </lineage>
</organism>
<dbReference type="PANTHER" id="PTHR39757">
    <property type="match status" value="1"/>
</dbReference>
<proteinExistence type="inferred from homology"/>
<comment type="similarity">
    <text evidence="2">Belongs to the lycopene cyclase family.</text>
</comment>
<accession>A0A7S1ZKW8</accession>
<comment type="pathway">
    <text evidence="1">Carotenoid biosynthesis; beta-carotene biosynthesis.</text>
</comment>
<feature type="compositionally biased region" description="Low complexity" evidence="7">
    <location>
        <begin position="44"/>
        <end position="56"/>
    </location>
</feature>
<dbReference type="EMBL" id="HBGN01026713">
    <property type="protein sequence ID" value="CAD9342222.1"/>
    <property type="molecule type" value="Transcribed_RNA"/>
</dbReference>